<dbReference type="GO" id="GO:0009279">
    <property type="term" value="C:cell outer membrane"/>
    <property type="evidence" value="ECO:0007669"/>
    <property type="project" value="TreeGrafter"/>
</dbReference>
<evidence type="ECO:0000313" key="8">
    <source>
        <dbReference type="EMBL" id="GLS62582.1"/>
    </source>
</evidence>
<dbReference type="SUPFAM" id="SSF50685">
    <property type="entry name" value="Barwin-like endoglucanases"/>
    <property type="match status" value="1"/>
</dbReference>
<keyword evidence="10" id="KW-1185">Reference proteome</keyword>
<evidence type="ECO:0000313" key="7">
    <source>
        <dbReference type="EMBL" id="GEP05126.1"/>
    </source>
</evidence>
<keyword evidence="2 3" id="KW-0961">Cell wall biogenesis/degradation</keyword>
<dbReference type="GO" id="GO:0071555">
    <property type="term" value="P:cell wall organization"/>
    <property type="evidence" value="ECO:0007669"/>
    <property type="project" value="UniProtKB-KW"/>
</dbReference>
<keyword evidence="1 3" id="KW-0456">Lyase</keyword>
<evidence type="ECO:0000256" key="4">
    <source>
        <dbReference type="RuleBase" id="RU003495"/>
    </source>
</evidence>
<feature type="region of interest" description="Disordered" evidence="5">
    <location>
        <begin position="227"/>
        <end position="270"/>
    </location>
</feature>
<reference evidence="8" key="1">
    <citation type="journal article" date="2014" name="Int. J. Syst. Evol. Microbiol.">
        <title>Complete genome of a new Firmicutes species belonging to the dominant human colonic microbiota ('Ruminococcus bicirculans') reveals two chromosomes and a selective capacity to utilize plant glucans.</title>
        <authorList>
            <consortium name="NISC Comparative Sequencing Program"/>
            <person name="Wegmann U."/>
            <person name="Louis P."/>
            <person name="Goesmann A."/>
            <person name="Henrissat B."/>
            <person name="Duncan S.H."/>
            <person name="Flint H.J."/>
        </authorList>
    </citation>
    <scope>NUCLEOTIDE SEQUENCE</scope>
    <source>
        <strain evidence="8">NBRC 107715</strain>
    </source>
</reference>
<reference evidence="8" key="4">
    <citation type="submission" date="2023-01" db="EMBL/GenBank/DDBJ databases">
        <title>Draft genome sequence of Methylobacterium oxalidis strain NBRC 107715.</title>
        <authorList>
            <person name="Sun Q."/>
            <person name="Mori K."/>
        </authorList>
    </citation>
    <scope>NUCLEOTIDE SEQUENCE</scope>
    <source>
        <strain evidence="8">NBRC 107715</strain>
    </source>
</reference>
<dbReference type="EC" id="4.2.2.-" evidence="3"/>
<sequence precursor="true">MRSTKAGTARIAALPLRRILAVSVIALATANCSNNPQKLAATAPGNGIDPKYGVRASPRLYNEGDVIPKGGGRRFSGKPYVVAGRTYVPREDARGYVREGMASWYGSAFHGRQTANGEVFDRHSIAAAHPTLPLPSYARVTNTANGRSMIVRVNDRGPYHADRVMDVSEAVAEALEFHRRGTTRVRVEYVSKASVAGSDDRKLMATLRTDGRPAAIGGRSPVMLADLGSDAGEASDPAPRARAPLAFKPPEERQIERETEEAPAARPAPRPAPVLVARAAAPVPAALQPTATRGAPFRPVLAAAPAAPVQTASAAKGRSGSAPAPHPAAKPGPVQVAKALPPPLAAKSGFPKPEPAKLAQTKPGPIGNAGPSRLAAAPAPMPTASRLAMAKLAGAPPASAPGKASPASAPSKVPPQRRSRLAEVN</sequence>
<dbReference type="InterPro" id="IPR009009">
    <property type="entry name" value="RlpA-like_DPBB"/>
</dbReference>
<dbReference type="InterPro" id="IPR036908">
    <property type="entry name" value="RlpA-like_sf"/>
</dbReference>
<evidence type="ECO:0000256" key="1">
    <source>
        <dbReference type="ARBA" id="ARBA00023239"/>
    </source>
</evidence>
<dbReference type="PANTHER" id="PTHR34183:SF1">
    <property type="entry name" value="ENDOLYTIC PEPTIDOGLYCAN TRANSGLYCOSYLASE RLPA"/>
    <property type="match status" value="1"/>
</dbReference>
<feature type="compositionally biased region" description="Low complexity" evidence="5">
    <location>
        <begin position="393"/>
        <end position="411"/>
    </location>
</feature>
<dbReference type="Gene3D" id="2.40.40.10">
    <property type="entry name" value="RlpA-like domain"/>
    <property type="match status" value="1"/>
</dbReference>
<comment type="caution">
    <text evidence="7">The sequence shown here is derived from an EMBL/GenBank/DDBJ whole genome shotgun (WGS) entry which is preliminary data.</text>
</comment>
<evidence type="ECO:0000259" key="6">
    <source>
        <dbReference type="Pfam" id="PF03330"/>
    </source>
</evidence>
<dbReference type="AlphaFoldDB" id="A0A512J573"/>
<feature type="region of interest" description="Disordered" evidence="5">
    <location>
        <begin position="311"/>
        <end position="425"/>
    </location>
</feature>
<dbReference type="PANTHER" id="PTHR34183">
    <property type="entry name" value="ENDOLYTIC PEPTIDOGLYCAN TRANSGLYCOSYLASE RLPA"/>
    <property type="match status" value="1"/>
</dbReference>
<dbReference type="GO" id="GO:0008932">
    <property type="term" value="F:lytic endotransglycosylase activity"/>
    <property type="evidence" value="ECO:0007669"/>
    <property type="project" value="UniProtKB-UniRule"/>
</dbReference>
<feature type="signal peptide" evidence="3">
    <location>
        <begin position="1"/>
        <end position="28"/>
    </location>
</feature>
<accession>A0A512J573</accession>
<dbReference type="InterPro" id="IPR034718">
    <property type="entry name" value="RlpA"/>
</dbReference>
<dbReference type="GO" id="GO:0000270">
    <property type="term" value="P:peptidoglycan metabolic process"/>
    <property type="evidence" value="ECO:0007669"/>
    <property type="project" value="UniProtKB-UniRule"/>
</dbReference>
<evidence type="ECO:0000256" key="5">
    <source>
        <dbReference type="SAM" id="MobiDB-lite"/>
    </source>
</evidence>
<dbReference type="Proteomes" id="UP001156856">
    <property type="component" value="Unassembled WGS sequence"/>
</dbReference>
<dbReference type="CDD" id="cd22268">
    <property type="entry name" value="DPBB_RlpA-like"/>
    <property type="match status" value="1"/>
</dbReference>
<dbReference type="EMBL" id="BSPK01000015">
    <property type="protein sequence ID" value="GLS62582.1"/>
    <property type="molecule type" value="Genomic_DNA"/>
</dbReference>
<dbReference type="Pfam" id="PF03330">
    <property type="entry name" value="DPBB_1"/>
    <property type="match status" value="1"/>
</dbReference>
<gene>
    <name evidence="3" type="primary">rlpA</name>
    <name evidence="8" type="ORF">GCM10007888_09630</name>
    <name evidence="7" type="ORF">MOX02_31640</name>
</gene>
<comment type="function">
    <text evidence="3">Lytic transglycosylase with a strong preference for naked glycan strands that lack stem peptides.</text>
</comment>
<evidence type="ECO:0000313" key="10">
    <source>
        <dbReference type="Proteomes" id="UP001156856"/>
    </source>
</evidence>
<feature type="chain" id="PRO_5022273516" description="Endolytic peptidoglycan transglycosylase RlpA" evidence="3">
    <location>
        <begin position="29"/>
        <end position="425"/>
    </location>
</feature>
<keyword evidence="3" id="KW-0732">Signal</keyword>
<reference evidence="10" key="2">
    <citation type="journal article" date="2019" name="Int. J. Syst. Evol. Microbiol.">
        <title>The Global Catalogue of Microorganisms (GCM) 10K type strain sequencing project: providing services to taxonomists for standard genome sequencing and annotation.</title>
        <authorList>
            <consortium name="The Broad Institute Genomics Platform"/>
            <consortium name="The Broad Institute Genome Sequencing Center for Infectious Disease"/>
            <person name="Wu L."/>
            <person name="Ma J."/>
        </authorList>
    </citation>
    <scope>NUCLEOTIDE SEQUENCE [LARGE SCALE GENOMIC DNA]</scope>
    <source>
        <strain evidence="10">NBRC 107715</strain>
    </source>
</reference>
<dbReference type="EMBL" id="BJZU01000063">
    <property type="protein sequence ID" value="GEP05126.1"/>
    <property type="molecule type" value="Genomic_DNA"/>
</dbReference>
<dbReference type="NCBIfam" id="TIGR00413">
    <property type="entry name" value="rlpA"/>
    <property type="match status" value="1"/>
</dbReference>
<evidence type="ECO:0000256" key="2">
    <source>
        <dbReference type="ARBA" id="ARBA00023316"/>
    </source>
</evidence>
<proteinExistence type="inferred from homology"/>
<evidence type="ECO:0000256" key="3">
    <source>
        <dbReference type="HAMAP-Rule" id="MF_02071"/>
    </source>
</evidence>
<dbReference type="HAMAP" id="MF_02071">
    <property type="entry name" value="RlpA"/>
    <property type="match status" value="1"/>
</dbReference>
<reference evidence="7 9" key="3">
    <citation type="submission" date="2019-07" db="EMBL/GenBank/DDBJ databases">
        <title>Whole genome shotgun sequence of Methylobacterium oxalidis NBRC 107715.</title>
        <authorList>
            <person name="Hosoyama A."/>
            <person name="Uohara A."/>
            <person name="Ohji S."/>
            <person name="Ichikawa N."/>
        </authorList>
    </citation>
    <scope>NUCLEOTIDE SEQUENCE [LARGE SCALE GENOMIC DNA]</scope>
    <source>
        <strain evidence="7 9">NBRC 107715</strain>
    </source>
</reference>
<feature type="domain" description="RlpA-like protein double-psi beta-barrel" evidence="6">
    <location>
        <begin position="99"/>
        <end position="187"/>
    </location>
</feature>
<dbReference type="Proteomes" id="UP000321960">
    <property type="component" value="Unassembled WGS sequence"/>
</dbReference>
<organism evidence="7 9">
    <name type="scientific">Methylobacterium oxalidis</name>
    <dbReference type="NCBI Taxonomy" id="944322"/>
    <lineage>
        <taxon>Bacteria</taxon>
        <taxon>Pseudomonadati</taxon>
        <taxon>Pseudomonadota</taxon>
        <taxon>Alphaproteobacteria</taxon>
        <taxon>Hyphomicrobiales</taxon>
        <taxon>Methylobacteriaceae</taxon>
        <taxon>Methylobacterium</taxon>
    </lineage>
</organism>
<dbReference type="InterPro" id="IPR012997">
    <property type="entry name" value="RplA"/>
</dbReference>
<name>A0A512J573_9HYPH</name>
<evidence type="ECO:0000313" key="9">
    <source>
        <dbReference type="Proteomes" id="UP000321960"/>
    </source>
</evidence>
<protein>
    <recommendedName>
        <fullName evidence="3">Endolytic peptidoglycan transglycosylase RlpA</fullName>
        <ecNumber evidence="3">4.2.2.-</ecNumber>
    </recommendedName>
</protein>
<comment type="similarity">
    <text evidence="3 4">Belongs to the RlpA family.</text>
</comment>